<protein>
    <submittedName>
        <fullName evidence="1">WYL domain-containing protein</fullName>
    </submittedName>
</protein>
<organism evidence="1 2">
    <name type="scientific">Vagococcus proximus</name>
    <dbReference type="NCBI Taxonomy" id="2991417"/>
    <lineage>
        <taxon>Bacteria</taxon>
        <taxon>Bacillati</taxon>
        <taxon>Bacillota</taxon>
        <taxon>Bacilli</taxon>
        <taxon>Lactobacillales</taxon>
        <taxon>Enterococcaceae</taxon>
        <taxon>Vagococcus</taxon>
    </lineage>
</organism>
<evidence type="ECO:0000313" key="1">
    <source>
        <dbReference type="EMBL" id="MDF0480202.1"/>
    </source>
</evidence>
<dbReference type="PANTHER" id="PTHR34580:SF1">
    <property type="entry name" value="PROTEIN PAFC"/>
    <property type="match status" value="1"/>
</dbReference>
<dbReference type="EMBL" id="JAPDSH010000005">
    <property type="protein sequence ID" value="MDF0480202.1"/>
    <property type="molecule type" value="Genomic_DNA"/>
</dbReference>
<dbReference type="InterPro" id="IPR051534">
    <property type="entry name" value="CBASS_pafABC_assoc_protein"/>
</dbReference>
<name>A0ABT5X2I1_9ENTE</name>
<dbReference type="Proteomes" id="UP001147148">
    <property type="component" value="Unassembled WGS sequence"/>
</dbReference>
<dbReference type="PANTHER" id="PTHR34580">
    <property type="match status" value="1"/>
</dbReference>
<evidence type="ECO:0000313" key="2">
    <source>
        <dbReference type="Proteomes" id="UP001147148"/>
    </source>
</evidence>
<proteinExistence type="predicted"/>
<gene>
    <name evidence="1" type="ORF">OL233_07835</name>
</gene>
<dbReference type="RefSeq" id="WP_275471780.1">
    <property type="nucleotide sequence ID" value="NZ_JAPDSH010000005.1"/>
</dbReference>
<comment type="caution">
    <text evidence="1">The sequence shown here is derived from an EMBL/GenBank/DDBJ whole genome shotgun (WGS) entry which is preliminary data.</text>
</comment>
<reference evidence="1" key="1">
    <citation type="submission" date="2022-10" db="EMBL/GenBank/DDBJ databases">
        <title>Vagococcus sp. isolated from poultry meat.</title>
        <authorList>
            <person name="Johansson P."/>
            <person name="Bjorkroth J."/>
        </authorList>
    </citation>
    <scope>NUCLEOTIDE SEQUENCE</scope>
    <source>
        <strain evidence="1">PNs007</strain>
    </source>
</reference>
<keyword evidence="2" id="KW-1185">Reference proteome</keyword>
<sequence length="316" mass="36651">MTSQTRILELFLDFLNEKRLSSTEIAELYTISTRTAQRDLALIKEACEESDLKYTLTTDTLGEKYRLERHSEQLNLADATAILKILLAVRALHKTELLRIVDQLSASLNQKDRLLFNNISSSELHGYKQVSHGQQLLEKIDFLLDLIENNLGFTAVYHHEDKKNDRPIIGVPLSLMFDQHYFYIRTYVYEKEIVINYRLDRLIDISPRELETRDKIRATVEDGDLRKRAPFMFSGRDTQVTFKFWGAKEIVKDKFPDATITLNPKDGAYDVKAYVYDTGVTYWLLSQGSQVKVTGPIGFKNKIIDEINKMQQLYHS</sequence>
<accession>A0ABT5X2I1</accession>